<gene>
    <name evidence="1" type="ORF">PISMIDRAFT_406489</name>
</gene>
<dbReference type="Proteomes" id="UP000054018">
    <property type="component" value="Unassembled WGS sequence"/>
</dbReference>
<evidence type="ECO:0000313" key="2">
    <source>
        <dbReference type="Proteomes" id="UP000054018"/>
    </source>
</evidence>
<accession>A0A0C9YSM1</accession>
<organism evidence="1 2">
    <name type="scientific">Pisolithus microcarpus 441</name>
    <dbReference type="NCBI Taxonomy" id="765257"/>
    <lineage>
        <taxon>Eukaryota</taxon>
        <taxon>Fungi</taxon>
        <taxon>Dikarya</taxon>
        <taxon>Basidiomycota</taxon>
        <taxon>Agaricomycotina</taxon>
        <taxon>Agaricomycetes</taxon>
        <taxon>Agaricomycetidae</taxon>
        <taxon>Boletales</taxon>
        <taxon>Sclerodermatineae</taxon>
        <taxon>Pisolithaceae</taxon>
        <taxon>Pisolithus</taxon>
    </lineage>
</organism>
<dbReference type="EMBL" id="KN834003">
    <property type="protein sequence ID" value="KIK13312.1"/>
    <property type="molecule type" value="Genomic_DNA"/>
</dbReference>
<dbReference type="HOGENOM" id="CLU_2868552_0_0_1"/>
<reference evidence="1 2" key="1">
    <citation type="submission" date="2014-04" db="EMBL/GenBank/DDBJ databases">
        <authorList>
            <consortium name="DOE Joint Genome Institute"/>
            <person name="Kuo A."/>
            <person name="Kohler A."/>
            <person name="Costa M.D."/>
            <person name="Nagy L.G."/>
            <person name="Floudas D."/>
            <person name="Copeland A."/>
            <person name="Barry K.W."/>
            <person name="Cichocki N."/>
            <person name="Veneault-Fourrey C."/>
            <person name="LaButti K."/>
            <person name="Lindquist E.A."/>
            <person name="Lipzen A."/>
            <person name="Lundell T."/>
            <person name="Morin E."/>
            <person name="Murat C."/>
            <person name="Sun H."/>
            <person name="Tunlid A."/>
            <person name="Henrissat B."/>
            <person name="Grigoriev I.V."/>
            <person name="Hibbett D.S."/>
            <person name="Martin F."/>
            <person name="Nordberg H.P."/>
            <person name="Cantor M.N."/>
            <person name="Hua S.X."/>
        </authorList>
    </citation>
    <scope>NUCLEOTIDE SEQUENCE [LARGE SCALE GENOMIC DNA]</scope>
    <source>
        <strain evidence="1 2">441</strain>
    </source>
</reference>
<evidence type="ECO:0000313" key="1">
    <source>
        <dbReference type="EMBL" id="KIK13312.1"/>
    </source>
</evidence>
<reference evidence="2" key="2">
    <citation type="submission" date="2015-01" db="EMBL/GenBank/DDBJ databases">
        <title>Evolutionary Origins and Diversification of the Mycorrhizal Mutualists.</title>
        <authorList>
            <consortium name="DOE Joint Genome Institute"/>
            <consortium name="Mycorrhizal Genomics Consortium"/>
            <person name="Kohler A."/>
            <person name="Kuo A."/>
            <person name="Nagy L.G."/>
            <person name="Floudas D."/>
            <person name="Copeland A."/>
            <person name="Barry K.W."/>
            <person name="Cichocki N."/>
            <person name="Veneault-Fourrey C."/>
            <person name="LaButti K."/>
            <person name="Lindquist E.A."/>
            <person name="Lipzen A."/>
            <person name="Lundell T."/>
            <person name="Morin E."/>
            <person name="Murat C."/>
            <person name="Riley R."/>
            <person name="Ohm R."/>
            <person name="Sun H."/>
            <person name="Tunlid A."/>
            <person name="Henrissat B."/>
            <person name="Grigoriev I.V."/>
            <person name="Hibbett D.S."/>
            <person name="Martin F."/>
        </authorList>
    </citation>
    <scope>NUCLEOTIDE SEQUENCE [LARGE SCALE GENOMIC DNA]</scope>
    <source>
        <strain evidence="2">441</strain>
    </source>
</reference>
<proteinExistence type="predicted"/>
<protein>
    <submittedName>
        <fullName evidence="1">Uncharacterized protein</fullName>
    </submittedName>
</protein>
<dbReference type="AlphaFoldDB" id="A0A0C9YSM1"/>
<name>A0A0C9YSM1_9AGAM</name>
<keyword evidence="2" id="KW-1185">Reference proteome</keyword>
<sequence>MTSDLRCIIRGVSSLSPRHCKHIWSYTPQFSRCAVQAHWHPNFSLLLPKDLGTWLWSSCRVQLL</sequence>